<dbReference type="Pfam" id="PF01535">
    <property type="entry name" value="PPR"/>
    <property type="match status" value="1"/>
</dbReference>
<dbReference type="SUPFAM" id="SSF48452">
    <property type="entry name" value="TPR-like"/>
    <property type="match status" value="2"/>
</dbReference>
<dbReference type="FunFam" id="1.25.40.10:FF:000366">
    <property type="entry name" value="Pentatricopeptide (PPR) repeat-containing protein"/>
    <property type="match status" value="1"/>
</dbReference>
<feature type="repeat" description="PPR" evidence="2">
    <location>
        <begin position="574"/>
        <end position="608"/>
    </location>
</feature>
<proteinExistence type="predicted"/>
<feature type="repeat" description="PPR" evidence="2">
    <location>
        <begin position="474"/>
        <end position="504"/>
    </location>
</feature>
<dbReference type="GO" id="GO:0008270">
    <property type="term" value="F:zinc ion binding"/>
    <property type="evidence" value="ECO:0007669"/>
    <property type="project" value="InterPro"/>
</dbReference>
<dbReference type="Pfam" id="PF20431">
    <property type="entry name" value="E_motif"/>
    <property type="match status" value="1"/>
</dbReference>
<keyword evidence="5" id="KW-1185">Reference proteome</keyword>
<organism evidence="4 5">
    <name type="scientific">Papaver atlanticum</name>
    <dbReference type="NCBI Taxonomy" id="357466"/>
    <lineage>
        <taxon>Eukaryota</taxon>
        <taxon>Viridiplantae</taxon>
        <taxon>Streptophyta</taxon>
        <taxon>Embryophyta</taxon>
        <taxon>Tracheophyta</taxon>
        <taxon>Spermatophyta</taxon>
        <taxon>Magnoliopsida</taxon>
        <taxon>Ranunculales</taxon>
        <taxon>Papaveraceae</taxon>
        <taxon>Papaveroideae</taxon>
        <taxon>Papaver</taxon>
    </lineage>
</organism>
<dbReference type="InterPro" id="IPR032867">
    <property type="entry name" value="DYW_dom"/>
</dbReference>
<dbReference type="FunFam" id="1.25.40.10:FF:000344">
    <property type="entry name" value="Pentatricopeptide repeat-containing protein"/>
    <property type="match status" value="1"/>
</dbReference>
<accession>A0AAD4TLF5</accession>
<dbReference type="Proteomes" id="UP001202328">
    <property type="component" value="Unassembled WGS sequence"/>
</dbReference>
<feature type="repeat" description="PPR" evidence="2">
    <location>
        <begin position="373"/>
        <end position="407"/>
    </location>
</feature>
<dbReference type="InterPro" id="IPR011990">
    <property type="entry name" value="TPR-like_helical_dom_sf"/>
</dbReference>
<dbReference type="GO" id="GO:0003723">
    <property type="term" value="F:RNA binding"/>
    <property type="evidence" value="ECO:0007669"/>
    <property type="project" value="InterPro"/>
</dbReference>
<feature type="repeat" description="PPR" evidence="2">
    <location>
        <begin position="443"/>
        <end position="473"/>
    </location>
</feature>
<dbReference type="Gene3D" id="1.25.40.10">
    <property type="entry name" value="Tetratricopeptide repeat domain"/>
    <property type="match status" value="5"/>
</dbReference>
<feature type="repeat" description="PPR" evidence="2">
    <location>
        <begin position="271"/>
        <end position="305"/>
    </location>
</feature>
<name>A0AAD4TLF5_9MAGN</name>
<feature type="domain" description="DYW" evidence="3">
    <location>
        <begin position="791"/>
        <end position="881"/>
    </location>
</feature>
<evidence type="ECO:0000313" key="4">
    <source>
        <dbReference type="EMBL" id="KAI3963792.1"/>
    </source>
</evidence>
<evidence type="ECO:0000259" key="3">
    <source>
        <dbReference type="Pfam" id="PF14432"/>
    </source>
</evidence>
<evidence type="ECO:0000256" key="1">
    <source>
        <dbReference type="ARBA" id="ARBA00022737"/>
    </source>
</evidence>
<evidence type="ECO:0000313" key="5">
    <source>
        <dbReference type="Proteomes" id="UP001202328"/>
    </source>
</evidence>
<dbReference type="InterPro" id="IPR046960">
    <property type="entry name" value="PPR_At4g14850-like_plant"/>
</dbReference>
<dbReference type="NCBIfam" id="TIGR00756">
    <property type="entry name" value="PPR"/>
    <property type="match status" value="7"/>
</dbReference>
<dbReference type="AlphaFoldDB" id="A0AAD4TLF5"/>
<dbReference type="FunFam" id="1.25.40.10:FF:000031">
    <property type="entry name" value="Pentatricopeptide repeat-containing protein mitochondrial"/>
    <property type="match status" value="2"/>
</dbReference>
<dbReference type="PROSITE" id="PS51375">
    <property type="entry name" value="PPR"/>
    <property type="match status" value="6"/>
</dbReference>
<dbReference type="FunFam" id="1.25.40.10:FF:000073">
    <property type="entry name" value="Pentatricopeptide repeat-containing protein chloroplastic"/>
    <property type="match status" value="1"/>
</dbReference>
<reference evidence="4" key="1">
    <citation type="submission" date="2022-04" db="EMBL/GenBank/DDBJ databases">
        <title>A functionally conserved STORR gene fusion in Papaver species that diverged 16.8 million years ago.</title>
        <authorList>
            <person name="Catania T."/>
        </authorList>
    </citation>
    <scope>NUCLEOTIDE SEQUENCE</scope>
    <source>
        <strain evidence="4">S-188037</strain>
    </source>
</reference>
<dbReference type="InterPro" id="IPR002885">
    <property type="entry name" value="PPR_rpt"/>
</dbReference>
<protein>
    <recommendedName>
        <fullName evidence="3">DYW domain-containing protein</fullName>
    </recommendedName>
</protein>
<sequence length="881" mass="99519">MSLMATTITSTSITTTNFWFSSPNRSQIKTLPIKQDGYFQFKPFSRIYLLSSNYTASTSVRASSTVLIKQDKINCNTEIVRLCEVGDLKNAMNLLCDTPVSRIELKTFCVVLQLCAEQKSLKDGKKVHSVINLSGFVIDGILGTKLVFMYLHCSDLKQGRMIFDDMTKDKVFLWNLIMNEYAKIGNFKETLFLYRKMKEMEIEPDSYTFSCVFKCFGALGSLVQGQEAHGYALKLGYGSHNTVGNSLIAFNSKCKKIQNARKVFDELVDRDVISWNSILNGYVSNDLAKEGLEIFSEMMAEGVNVDLATMVSVLPACAEMGNLLIGRALHGYAVKSHHFSKETTLENCLLDMYAKCGDLDSAVCVFEKMSKRSVVSWTSMMTGFAREEKFDRAIGLFREMEVEGIKPDLFTITSILHTCARNGSVESGKDIHDYIVRNDLQTNLFVVNALVDMYAKCGNMAEARLIFDQMVERDPISWNTMIGGYSKNGLPNEAFDLFMKMQSQFDPNSVSFSCILPSCSSLSALERGREIHGYVLRNGFITDCYVTNALVDMYAKCGALSIARFLFDRIPKKDLVSWTVMIAAYGMHGYGREAIAMFSEMREAEITPDAISFIAILYACSHSGLLDEGWRFFNIMRIECKIEPKLEHYACIVDLLSRGGRLTKAYKFIQAMPIEADSTVWGGLLCGCRIHRNVKLAEIVAEKVFELEPENTGYYVLLANIYAEAEKWEEVKRLRERIGRSGLRKTPGCSWIEIKNKFYVFVARDRSNPQYKKIESFLESVAMKMKEEGCLPKKRYALVNAGDTEKEDALCGHSEKLAMAFGILNLPPGKAVRVTKNLRVCGDCHEMAKFMSKMVGKEIVLRDSNRFHHFKNGRCSCRGYW</sequence>
<dbReference type="PANTHER" id="PTHR47926">
    <property type="entry name" value="PENTATRICOPEPTIDE REPEAT-CONTAINING PROTEIN"/>
    <property type="match status" value="1"/>
</dbReference>
<dbReference type="EMBL" id="JAJJMB010000011">
    <property type="protein sequence ID" value="KAI3963792.1"/>
    <property type="molecule type" value="Genomic_DNA"/>
</dbReference>
<gene>
    <name evidence="4" type="ORF">MKW98_029902</name>
</gene>
<feature type="repeat" description="PPR" evidence="2">
    <location>
        <begin position="170"/>
        <end position="204"/>
    </location>
</feature>
<evidence type="ECO:0000256" key="2">
    <source>
        <dbReference type="PROSITE-ProRule" id="PRU00708"/>
    </source>
</evidence>
<dbReference type="Pfam" id="PF13041">
    <property type="entry name" value="PPR_2"/>
    <property type="match status" value="5"/>
</dbReference>
<keyword evidence="1" id="KW-0677">Repeat</keyword>
<comment type="caution">
    <text evidence="4">The sequence shown here is derived from an EMBL/GenBank/DDBJ whole genome shotgun (WGS) entry which is preliminary data.</text>
</comment>
<dbReference type="Pfam" id="PF14432">
    <property type="entry name" value="DYW_deaminase"/>
    <property type="match status" value="1"/>
</dbReference>
<dbReference type="PANTHER" id="PTHR47926:SF362">
    <property type="entry name" value="DYW DOMAIN-CONTAINING PROTEIN"/>
    <property type="match status" value="1"/>
</dbReference>
<dbReference type="GO" id="GO:0009451">
    <property type="term" value="P:RNA modification"/>
    <property type="evidence" value="ECO:0007669"/>
    <property type="project" value="InterPro"/>
</dbReference>
<dbReference type="InterPro" id="IPR046848">
    <property type="entry name" value="E_motif"/>
</dbReference>